<keyword evidence="2" id="KW-0238">DNA-binding</keyword>
<gene>
    <name evidence="5" type="ORF">HF885_01025</name>
</gene>
<dbReference type="PANTHER" id="PTHR46796">
    <property type="entry name" value="HTH-TYPE TRANSCRIPTIONAL ACTIVATOR RHAS-RELATED"/>
    <property type="match status" value="1"/>
</dbReference>
<dbReference type="SUPFAM" id="SSF51182">
    <property type="entry name" value="RmlC-like cupins"/>
    <property type="match status" value="1"/>
</dbReference>
<dbReference type="RefSeq" id="WP_170103120.1">
    <property type="nucleotide sequence ID" value="NZ_JABAGR010000001.1"/>
</dbReference>
<dbReference type="Gene3D" id="2.60.120.10">
    <property type="entry name" value="Jelly Rolls"/>
    <property type="match status" value="1"/>
</dbReference>
<evidence type="ECO:0000313" key="6">
    <source>
        <dbReference type="Proteomes" id="UP000565613"/>
    </source>
</evidence>
<feature type="domain" description="HTH araC/xylS-type" evidence="4">
    <location>
        <begin position="196"/>
        <end position="295"/>
    </location>
</feature>
<dbReference type="InterPro" id="IPR011051">
    <property type="entry name" value="RmlC_Cupin_sf"/>
</dbReference>
<name>A0A7X9T8W9_9ACTN</name>
<accession>A0A7X9T8W9</accession>
<evidence type="ECO:0000313" key="5">
    <source>
        <dbReference type="EMBL" id="NMF25028.1"/>
    </source>
</evidence>
<organism evidence="5 6">
    <name type="scientific">Parafannyhessea umbonata</name>
    <dbReference type="NCBI Taxonomy" id="604330"/>
    <lineage>
        <taxon>Bacteria</taxon>
        <taxon>Bacillati</taxon>
        <taxon>Actinomycetota</taxon>
        <taxon>Coriobacteriia</taxon>
        <taxon>Coriobacteriales</taxon>
        <taxon>Atopobiaceae</taxon>
        <taxon>Parafannyhessea</taxon>
    </lineage>
</organism>
<dbReference type="Pfam" id="PF02311">
    <property type="entry name" value="AraC_binding"/>
    <property type="match status" value="1"/>
</dbReference>
<dbReference type="SUPFAM" id="SSF46689">
    <property type="entry name" value="Homeodomain-like"/>
    <property type="match status" value="2"/>
</dbReference>
<dbReference type="Pfam" id="PF12833">
    <property type="entry name" value="HTH_18"/>
    <property type="match status" value="1"/>
</dbReference>
<dbReference type="InterPro" id="IPR018060">
    <property type="entry name" value="HTH_AraC"/>
</dbReference>
<keyword evidence="3" id="KW-0804">Transcription</keyword>
<dbReference type="GO" id="GO:0043565">
    <property type="term" value="F:sequence-specific DNA binding"/>
    <property type="evidence" value="ECO:0007669"/>
    <property type="project" value="InterPro"/>
</dbReference>
<dbReference type="Gene3D" id="1.10.10.60">
    <property type="entry name" value="Homeodomain-like"/>
    <property type="match status" value="1"/>
</dbReference>
<protein>
    <submittedName>
        <fullName evidence="5">AraC family transcriptional regulator</fullName>
    </submittedName>
</protein>
<proteinExistence type="predicted"/>
<dbReference type="Proteomes" id="UP000565613">
    <property type="component" value="Unassembled WGS sequence"/>
</dbReference>
<evidence type="ECO:0000259" key="4">
    <source>
        <dbReference type="PROSITE" id="PS01124"/>
    </source>
</evidence>
<dbReference type="EMBL" id="JABAGR010000001">
    <property type="protein sequence ID" value="NMF25028.1"/>
    <property type="molecule type" value="Genomic_DNA"/>
</dbReference>
<dbReference type="GO" id="GO:0003700">
    <property type="term" value="F:DNA-binding transcription factor activity"/>
    <property type="evidence" value="ECO:0007669"/>
    <property type="project" value="InterPro"/>
</dbReference>
<reference evidence="5 6" key="1">
    <citation type="submission" date="2020-04" db="EMBL/GenBank/DDBJ databases">
        <authorList>
            <person name="Hitch T.C.A."/>
            <person name="Wylensek D."/>
            <person name="Clavel T."/>
        </authorList>
    </citation>
    <scope>NUCLEOTIDE SEQUENCE [LARGE SCALE GENOMIC DNA]</scope>
    <source>
        <strain evidence="5 6">105184</strain>
    </source>
</reference>
<dbReference type="PROSITE" id="PS01124">
    <property type="entry name" value="HTH_ARAC_FAMILY_2"/>
    <property type="match status" value="1"/>
</dbReference>
<dbReference type="AlphaFoldDB" id="A0A7X9T8W9"/>
<dbReference type="InterPro" id="IPR014710">
    <property type="entry name" value="RmlC-like_jellyroll"/>
</dbReference>
<dbReference type="InterPro" id="IPR009057">
    <property type="entry name" value="Homeodomain-like_sf"/>
</dbReference>
<dbReference type="InterPro" id="IPR003313">
    <property type="entry name" value="AraC-bd"/>
</dbReference>
<evidence type="ECO:0000256" key="2">
    <source>
        <dbReference type="ARBA" id="ARBA00023125"/>
    </source>
</evidence>
<sequence>MIYTRCNLVLGSDDHEDVKVASPDFPAEGYDELLSQNPGCDVPWHWHEELEAIVVSEGSMRLLVPGRSVVIPAGSGAFVNRNVLHSCEGAPTCRIRSVTFAADLVGGGQALAITRRYLAPLVGNDAHPAVVLPVGTPVGQRACARIEEAVAAFEAGGIGFEIDVRSALSHLVLDVLELAGEDAAGGHERAAVARVREMCRYIDGHLGEDIGVTDIARAASIGEREALRCFREELSTTPSAYLMGQRLEHAARILAESPDEPIAQVAGRVGMRSASNFSLRFRGRFGCTPREWRRRVASAHPATRA</sequence>
<keyword evidence="1" id="KW-0805">Transcription regulation</keyword>
<comment type="caution">
    <text evidence="5">The sequence shown here is derived from an EMBL/GenBank/DDBJ whole genome shotgun (WGS) entry which is preliminary data.</text>
</comment>
<evidence type="ECO:0000256" key="1">
    <source>
        <dbReference type="ARBA" id="ARBA00023015"/>
    </source>
</evidence>
<dbReference type="SMART" id="SM00342">
    <property type="entry name" value="HTH_ARAC"/>
    <property type="match status" value="1"/>
</dbReference>
<evidence type="ECO:0000256" key="3">
    <source>
        <dbReference type="ARBA" id="ARBA00023163"/>
    </source>
</evidence>
<dbReference type="InterPro" id="IPR050204">
    <property type="entry name" value="AraC_XylS_family_regulators"/>
</dbReference>
<dbReference type="PANTHER" id="PTHR46796:SF6">
    <property type="entry name" value="ARAC SUBFAMILY"/>
    <property type="match status" value="1"/>
</dbReference>